<dbReference type="STRING" id="1686286.GCA_900092335_01718"/>
<dbReference type="AlphaFoldDB" id="A0A540R409"/>
<keyword evidence="3" id="KW-1185">Reference proteome</keyword>
<dbReference type="RefSeq" id="WP_141629264.1">
    <property type="nucleotide sequence ID" value="NZ_JADPQA010000018.1"/>
</dbReference>
<evidence type="ECO:0000313" key="3">
    <source>
        <dbReference type="Proteomes" id="UP000318080"/>
    </source>
</evidence>
<name>A0A540R409_9CORY</name>
<accession>A0A540R409</accession>
<comment type="caution">
    <text evidence="2">The sequence shown here is derived from an EMBL/GenBank/DDBJ whole genome shotgun (WGS) entry which is preliminary data.</text>
</comment>
<evidence type="ECO:0000313" key="2">
    <source>
        <dbReference type="EMBL" id="TQE42485.1"/>
    </source>
</evidence>
<organism evidence="2 3">
    <name type="scientific">Corynebacterium phoceense</name>
    <dbReference type="NCBI Taxonomy" id="1686286"/>
    <lineage>
        <taxon>Bacteria</taxon>
        <taxon>Bacillati</taxon>
        <taxon>Actinomycetota</taxon>
        <taxon>Actinomycetes</taxon>
        <taxon>Mycobacteriales</taxon>
        <taxon>Corynebacteriaceae</taxon>
        <taxon>Corynebacterium</taxon>
    </lineage>
</organism>
<proteinExistence type="predicted"/>
<gene>
    <name evidence="2" type="ORF">EJK80_12215</name>
</gene>
<dbReference type="Proteomes" id="UP000318080">
    <property type="component" value="Unassembled WGS sequence"/>
</dbReference>
<evidence type="ECO:0000256" key="1">
    <source>
        <dbReference type="SAM" id="MobiDB-lite"/>
    </source>
</evidence>
<feature type="region of interest" description="Disordered" evidence="1">
    <location>
        <begin position="1"/>
        <end position="39"/>
    </location>
</feature>
<protein>
    <submittedName>
        <fullName evidence="2">Uncharacterized protein</fullName>
    </submittedName>
</protein>
<dbReference type="GeneID" id="79853939"/>
<reference evidence="2 3" key="1">
    <citation type="submission" date="2019-06" db="EMBL/GenBank/DDBJ databases">
        <title>Draft genome of C. phoceense Strain 272.</title>
        <authorList>
            <person name="Pacheco L.G.C."/>
            <person name="Barberis C.M."/>
            <person name="Almuzara M.N."/>
            <person name="Traglia G.M."/>
            <person name="Santos C.S."/>
            <person name="Rocha D.J.P.G."/>
            <person name="Aguiar E.R.G.R."/>
            <person name="Vay C.A."/>
        </authorList>
    </citation>
    <scope>NUCLEOTIDE SEQUENCE [LARGE SCALE GENOMIC DNA]</scope>
    <source>
        <strain evidence="2 3">272</strain>
    </source>
</reference>
<dbReference type="EMBL" id="VHIR01000025">
    <property type="protein sequence ID" value="TQE42485.1"/>
    <property type="molecule type" value="Genomic_DNA"/>
</dbReference>
<sequence length="66" mass="7201">MPAPTPGSMPGHRPAPKPHDPHSVVSPESVDTRVGDILGEPAADLREEFEQLDRAHTVLRDVLQEN</sequence>